<feature type="domain" description="Cation efflux protein cytoplasmic" evidence="10">
    <location>
        <begin position="216"/>
        <end position="292"/>
    </location>
</feature>
<keyword evidence="12" id="KW-1185">Reference proteome</keyword>
<protein>
    <submittedName>
        <fullName evidence="11">Cation transporter</fullName>
    </submittedName>
</protein>
<dbReference type="InterPro" id="IPR058533">
    <property type="entry name" value="Cation_efflux_TM"/>
</dbReference>
<feature type="compositionally biased region" description="Acidic residues" evidence="7">
    <location>
        <begin position="295"/>
        <end position="313"/>
    </location>
</feature>
<keyword evidence="3" id="KW-0813">Transport</keyword>
<keyword evidence="5 8" id="KW-1133">Transmembrane helix</keyword>
<feature type="transmembrane region" description="Helical" evidence="8">
    <location>
        <begin position="12"/>
        <end position="33"/>
    </location>
</feature>
<dbReference type="Proteomes" id="UP000602284">
    <property type="component" value="Unassembled WGS sequence"/>
</dbReference>
<feature type="region of interest" description="Disordered" evidence="7">
    <location>
        <begin position="295"/>
        <end position="319"/>
    </location>
</feature>
<evidence type="ECO:0000313" key="12">
    <source>
        <dbReference type="Proteomes" id="UP000602284"/>
    </source>
</evidence>
<comment type="similarity">
    <text evidence="2">Belongs to the cation diffusion facilitator (CDF) transporter (TC 2.A.4) family.</text>
</comment>
<evidence type="ECO:0000259" key="10">
    <source>
        <dbReference type="Pfam" id="PF16916"/>
    </source>
</evidence>
<feature type="transmembrane region" description="Helical" evidence="8">
    <location>
        <begin position="153"/>
        <end position="173"/>
    </location>
</feature>
<dbReference type="Pfam" id="PF16916">
    <property type="entry name" value="ZT_dimer"/>
    <property type="match status" value="1"/>
</dbReference>
<dbReference type="Gene3D" id="1.20.1510.10">
    <property type="entry name" value="Cation efflux protein transmembrane domain"/>
    <property type="match status" value="1"/>
</dbReference>
<dbReference type="SUPFAM" id="SSF160240">
    <property type="entry name" value="Cation efflux protein cytoplasmic domain-like"/>
    <property type="match status" value="1"/>
</dbReference>
<reference evidence="11 12" key="1">
    <citation type="submission" date="2021-01" db="EMBL/GenBank/DDBJ databases">
        <title>Tumebacillus sp. strain ITR2 16S ribosomal RNA gene Genome sequencing and assembly.</title>
        <authorList>
            <person name="Kang M."/>
        </authorList>
    </citation>
    <scope>NUCLEOTIDE SEQUENCE [LARGE SCALE GENOMIC DNA]</scope>
    <source>
        <strain evidence="11 12">ITR2</strain>
    </source>
</reference>
<feature type="transmembrane region" description="Helical" evidence="8">
    <location>
        <begin position="179"/>
        <end position="200"/>
    </location>
</feature>
<dbReference type="PANTHER" id="PTHR43840:SF15">
    <property type="entry name" value="MITOCHONDRIAL METAL TRANSPORTER 1-RELATED"/>
    <property type="match status" value="1"/>
</dbReference>
<dbReference type="InterPro" id="IPR027470">
    <property type="entry name" value="Cation_efflux_CTD"/>
</dbReference>
<evidence type="ECO:0000256" key="7">
    <source>
        <dbReference type="SAM" id="MobiDB-lite"/>
    </source>
</evidence>
<dbReference type="InterPro" id="IPR050291">
    <property type="entry name" value="CDF_Transporter"/>
</dbReference>
<feature type="domain" description="Cation efflux protein transmembrane" evidence="9">
    <location>
        <begin position="13"/>
        <end position="211"/>
    </location>
</feature>
<dbReference type="InterPro" id="IPR002524">
    <property type="entry name" value="Cation_efflux"/>
</dbReference>
<accession>A0ABS1JES5</accession>
<dbReference type="EMBL" id="JAEQNB010000007">
    <property type="protein sequence ID" value="MBL0388786.1"/>
    <property type="molecule type" value="Genomic_DNA"/>
</dbReference>
<dbReference type="PANTHER" id="PTHR43840">
    <property type="entry name" value="MITOCHONDRIAL METAL TRANSPORTER 1-RELATED"/>
    <property type="match status" value="1"/>
</dbReference>
<dbReference type="Pfam" id="PF01545">
    <property type="entry name" value="Cation_efflux"/>
    <property type="match status" value="1"/>
</dbReference>
<comment type="subcellular location">
    <subcellularLocation>
        <location evidence="1">Membrane</location>
        <topology evidence="1">Multi-pass membrane protein</topology>
    </subcellularLocation>
</comment>
<evidence type="ECO:0000256" key="8">
    <source>
        <dbReference type="SAM" id="Phobius"/>
    </source>
</evidence>
<evidence type="ECO:0000313" key="11">
    <source>
        <dbReference type="EMBL" id="MBL0388786.1"/>
    </source>
</evidence>
<dbReference type="Gene3D" id="3.30.70.1350">
    <property type="entry name" value="Cation efflux protein, cytoplasmic domain"/>
    <property type="match status" value="1"/>
</dbReference>
<evidence type="ECO:0000256" key="2">
    <source>
        <dbReference type="ARBA" id="ARBA00008114"/>
    </source>
</evidence>
<sequence>MIAEKGAGMVAAWVSLISNILLTVIKIAVGVLFQSQVLVADGAHNGADVIASAATVGSMRISNRPADEDHPYGHGKAEVLASSLVAVILVAAGIFIAYESIAALFEPASKAHVISLIAAFVSLVWKQILYLYTMRLGKQTNSKGLIATAYDHLVDVYASGAALIGVGLGLIGEHYHLDYLSYGDPVAGIIVSFLVLKIAYKMGREALDVLMEKNIDSEKLNQYILLVQSVPEVKRIDRLRAREHGHYVLVDVRVGVPGFMTIQQGHDISREIKRSIMEEHDDVYEVLIHLNPWYPEEDTGPEPESDPELEDEKETSPTM</sequence>
<dbReference type="InterPro" id="IPR036837">
    <property type="entry name" value="Cation_efflux_CTD_sf"/>
</dbReference>
<keyword evidence="6 8" id="KW-0472">Membrane</keyword>
<gene>
    <name evidence="11" type="ORF">JJB07_19475</name>
</gene>
<dbReference type="InterPro" id="IPR027469">
    <property type="entry name" value="Cation_efflux_TMD_sf"/>
</dbReference>
<evidence type="ECO:0000256" key="6">
    <source>
        <dbReference type="ARBA" id="ARBA00023136"/>
    </source>
</evidence>
<evidence type="ECO:0000256" key="1">
    <source>
        <dbReference type="ARBA" id="ARBA00004141"/>
    </source>
</evidence>
<keyword evidence="4 8" id="KW-0812">Transmembrane</keyword>
<feature type="transmembrane region" description="Helical" evidence="8">
    <location>
        <begin position="84"/>
        <end position="105"/>
    </location>
</feature>
<dbReference type="RefSeq" id="WP_201637773.1">
    <property type="nucleotide sequence ID" value="NZ_JAEQNB010000007.1"/>
</dbReference>
<dbReference type="SUPFAM" id="SSF161111">
    <property type="entry name" value="Cation efflux protein transmembrane domain-like"/>
    <property type="match status" value="1"/>
</dbReference>
<evidence type="ECO:0000259" key="9">
    <source>
        <dbReference type="Pfam" id="PF01545"/>
    </source>
</evidence>
<organism evidence="11 12">
    <name type="scientific">Tumebacillus amylolyticus</name>
    <dbReference type="NCBI Taxonomy" id="2801339"/>
    <lineage>
        <taxon>Bacteria</taxon>
        <taxon>Bacillati</taxon>
        <taxon>Bacillota</taxon>
        <taxon>Bacilli</taxon>
        <taxon>Bacillales</taxon>
        <taxon>Alicyclobacillaceae</taxon>
        <taxon>Tumebacillus</taxon>
    </lineage>
</organism>
<evidence type="ECO:0000256" key="4">
    <source>
        <dbReference type="ARBA" id="ARBA00022692"/>
    </source>
</evidence>
<evidence type="ECO:0000256" key="5">
    <source>
        <dbReference type="ARBA" id="ARBA00022989"/>
    </source>
</evidence>
<feature type="transmembrane region" description="Helical" evidence="8">
    <location>
        <begin position="111"/>
        <end position="132"/>
    </location>
</feature>
<dbReference type="NCBIfam" id="TIGR01297">
    <property type="entry name" value="CDF"/>
    <property type="match status" value="1"/>
</dbReference>
<name>A0ABS1JES5_9BACL</name>
<proteinExistence type="inferred from homology"/>
<evidence type="ECO:0000256" key="3">
    <source>
        <dbReference type="ARBA" id="ARBA00022448"/>
    </source>
</evidence>
<comment type="caution">
    <text evidence="11">The sequence shown here is derived from an EMBL/GenBank/DDBJ whole genome shotgun (WGS) entry which is preliminary data.</text>
</comment>